<reference evidence="2" key="1">
    <citation type="submission" date="2025-08" db="UniProtKB">
        <authorList>
            <consortium name="Ensembl"/>
        </authorList>
    </citation>
    <scope>IDENTIFICATION</scope>
</reference>
<feature type="compositionally biased region" description="Acidic residues" evidence="1">
    <location>
        <begin position="111"/>
        <end position="132"/>
    </location>
</feature>
<protein>
    <recommendedName>
        <fullName evidence="4">Nuclear casein kinase and cyclin dependent kinase substrate 1</fullName>
    </recommendedName>
</protein>
<evidence type="ECO:0000313" key="3">
    <source>
        <dbReference type="Proteomes" id="UP000694570"/>
    </source>
</evidence>
<evidence type="ECO:0008006" key="4">
    <source>
        <dbReference type="Google" id="ProtNLM"/>
    </source>
</evidence>
<dbReference type="Proteomes" id="UP000694570">
    <property type="component" value="Unplaced"/>
</dbReference>
<name>A0A8D1C986_PIG</name>
<evidence type="ECO:0000256" key="1">
    <source>
        <dbReference type="SAM" id="MobiDB-lite"/>
    </source>
</evidence>
<evidence type="ECO:0000313" key="2">
    <source>
        <dbReference type="Ensembl" id="ENSSSCP00030027286.1"/>
    </source>
</evidence>
<feature type="compositionally biased region" description="Basic and acidic residues" evidence="1">
    <location>
        <begin position="64"/>
        <end position="77"/>
    </location>
</feature>
<proteinExistence type="predicted"/>
<feature type="compositionally biased region" description="Basic residues" evidence="1">
    <location>
        <begin position="35"/>
        <end position="51"/>
    </location>
</feature>
<feature type="compositionally biased region" description="Basic and acidic residues" evidence="1">
    <location>
        <begin position="203"/>
        <end position="212"/>
    </location>
</feature>
<dbReference type="InterPro" id="IPR052003">
    <property type="entry name" value="HR_DNA-Binding_Protein"/>
</dbReference>
<feature type="compositionally biased region" description="Low complexity" evidence="1">
    <location>
        <begin position="91"/>
        <end position="100"/>
    </location>
</feature>
<sequence length="256" mass="28667">ISSFYRNRKVVDYSQFQESDDADEDYGRDSGPPAKKIRSSPREAKNKRRSGKNSQEDSEDSEEKDVKTKKDDSHSAEDSEDEKEDHKNVRQQRQAASKAASKQREMLMEDVGSEEEQEEEDEAPFQESTDDGFDIYLYFKRFRSSRRGTAETNPTRNHEVVGSIPGLTQHFLPLPQTGVFLLSVTPSPVKGKGKAGRPTASKASKEKTPSPKEEDEEPESPPEKKTSASPPPEKSGDEGKHPVAESFHCCTVCVKE</sequence>
<dbReference type="PANTHER" id="PTHR15361:SF1">
    <property type="entry name" value="NUCLEAR UBIQUITOUS CASEIN AND CYCLIN-DEPENDENT KINASE SUBSTRATE 1"/>
    <property type="match status" value="1"/>
</dbReference>
<feature type="region of interest" description="Disordered" evidence="1">
    <location>
        <begin position="184"/>
        <end position="242"/>
    </location>
</feature>
<accession>A0A8D1C986</accession>
<dbReference type="PANTHER" id="PTHR15361">
    <property type="entry name" value="RAD51/NUKS-INTERACTING PROTEIN"/>
    <property type="match status" value="1"/>
</dbReference>
<organism evidence="2 3">
    <name type="scientific">Sus scrofa</name>
    <name type="common">Pig</name>
    <dbReference type="NCBI Taxonomy" id="9823"/>
    <lineage>
        <taxon>Eukaryota</taxon>
        <taxon>Metazoa</taxon>
        <taxon>Chordata</taxon>
        <taxon>Craniata</taxon>
        <taxon>Vertebrata</taxon>
        <taxon>Euteleostomi</taxon>
        <taxon>Mammalia</taxon>
        <taxon>Eutheria</taxon>
        <taxon>Laurasiatheria</taxon>
        <taxon>Artiodactyla</taxon>
        <taxon>Suina</taxon>
        <taxon>Suidae</taxon>
        <taxon>Sus</taxon>
    </lineage>
</organism>
<dbReference type="Ensembl" id="ENSSSCT00030059582.1">
    <property type="protein sequence ID" value="ENSSSCP00030027286.1"/>
    <property type="gene ID" value="ENSSSCG00030042744.1"/>
</dbReference>
<feature type="region of interest" description="Disordered" evidence="1">
    <location>
        <begin position="1"/>
        <end position="132"/>
    </location>
</feature>
<dbReference type="AlphaFoldDB" id="A0A8D1C986"/>